<dbReference type="Pfam" id="PF03886">
    <property type="entry name" value="ABC_trans_aux"/>
    <property type="match status" value="1"/>
</dbReference>
<dbReference type="InterPro" id="IPR005586">
    <property type="entry name" value="ABC_trans_aux"/>
</dbReference>
<proteinExistence type="predicted"/>
<dbReference type="PROSITE" id="PS51257">
    <property type="entry name" value="PROKAR_LIPOPROTEIN"/>
    <property type="match status" value="1"/>
</dbReference>
<protein>
    <submittedName>
        <fullName evidence="2">Lipoprotein</fullName>
    </submittedName>
</protein>
<evidence type="ECO:0000313" key="3">
    <source>
        <dbReference type="Proteomes" id="UP001158598"/>
    </source>
</evidence>
<name>A0AA35V2R9_METCP</name>
<dbReference type="SUPFAM" id="SSF159594">
    <property type="entry name" value="XCC0632-like"/>
    <property type="match status" value="1"/>
</dbReference>
<sequence length="201" mass="22045">MREPAMRSTFLTASLGALLLTGCGTSPDTRFYVLSAVQEPARALAGQEREIALGVGPVELPEYLDRPQIVTRRGQNELQLAEFDKWAESLKDGVTQVLAENLATRLPSRKVVTYPWKRSAQVDYQLVVKVTRFEGSGGEAVLSVRWSVSSGDGKTELLVRESRYAEPAAGTDYRATVAAMNRALARFSRDVAEAVRSLGRV</sequence>
<evidence type="ECO:0000313" key="2">
    <source>
        <dbReference type="EMBL" id="CAI8770257.1"/>
    </source>
</evidence>
<organism evidence="2 3">
    <name type="scientific">Methylococcus capsulatus</name>
    <dbReference type="NCBI Taxonomy" id="414"/>
    <lineage>
        <taxon>Bacteria</taxon>
        <taxon>Pseudomonadati</taxon>
        <taxon>Pseudomonadota</taxon>
        <taxon>Gammaproteobacteria</taxon>
        <taxon>Methylococcales</taxon>
        <taxon>Methylococcaceae</taxon>
        <taxon>Methylococcus</taxon>
    </lineage>
</organism>
<dbReference type="Gene3D" id="3.40.50.10610">
    <property type="entry name" value="ABC-type transport auxiliary lipoprotein component"/>
    <property type="match status" value="1"/>
</dbReference>
<keyword evidence="2" id="KW-0449">Lipoprotein</keyword>
<feature type="domain" description="ABC-type transport auxiliary lipoprotein component" evidence="1">
    <location>
        <begin position="32"/>
        <end position="192"/>
    </location>
</feature>
<accession>A0AA35V2R9</accession>
<dbReference type="Proteomes" id="UP001158598">
    <property type="component" value="Chromosome"/>
</dbReference>
<reference evidence="2" key="1">
    <citation type="submission" date="2023-03" db="EMBL/GenBank/DDBJ databases">
        <authorList>
            <person name="Pearce D."/>
        </authorList>
    </citation>
    <scope>NUCLEOTIDE SEQUENCE</scope>
    <source>
        <strain evidence="2">Mc</strain>
    </source>
</reference>
<dbReference type="EMBL" id="OX458332">
    <property type="protein sequence ID" value="CAI8770257.1"/>
    <property type="molecule type" value="Genomic_DNA"/>
</dbReference>
<gene>
    <name evidence="2" type="ORF">MCNOR_1005</name>
</gene>
<evidence type="ECO:0000259" key="1">
    <source>
        <dbReference type="Pfam" id="PF03886"/>
    </source>
</evidence>
<dbReference type="AlphaFoldDB" id="A0AA35V2R9"/>